<dbReference type="PATRIC" id="fig|1035195.3.peg.1742"/>
<proteinExistence type="predicted"/>
<gene>
    <name evidence="1" type="ORF">HMPREF9997_01929</name>
</gene>
<dbReference type="Gene3D" id="3.30.830.10">
    <property type="entry name" value="Metalloenzyme, LuxS/M16 peptidase-like"/>
    <property type="match status" value="1"/>
</dbReference>
<accession>L1MDX6</accession>
<name>L1MDX6_9CORY</name>
<comment type="caution">
    <text evidence="1">The sequence shown here is derived from an EMBL/GenBank/DDBJ whole genome shotgun (WGS) entry which is preliminary data.</text>
</comment>
<dbReference type="GO" id="GO:0046872">
    <property type="term" value="F:metal ion binding"/>
    <property type="evidence" value="ECO:0007669"/>
    <property type="project" value="InterPro"/>
</dbReference>
<protein>
    <submittedName>
        <fullName evidence="1">Uncharacterized protein</fullName>
    </submittedName>
</protein>
<reference evidence="1 2" key="1">
    <citation type="submission" date="2012-05" db="EMBL/GenBank/DDBJ databases">
        <authorList>
            <person name="Weinstock G."/>
            <person name="Sodergren E."/>
            <person name="Lobos E.A."/>
            <person name="Fulton L."/>
            <person name="Fulton R."/>
            <person name="Courtney L."/>
            <person name="Fronick C."/>
            <person name="O'Laughlin M."/>
            <person name="Godfrey J."/>
            <person name="Wilson R.M."/>
            <person name="Miner T."/>
            <person name="Farmer C."/>
            <person name="Delehaunty K."/>
            <person name="Cordes M."/>
            <person name="Minx P."/>
            <person name="Tomlinson C."/>
            <person name="Chen J."/>
            <person name="Wollam A."/>
            <person name="Pepin K.H."/>
            <person name="Bhonagiri V."/>
            <person name="Zhang X."/>
            <person name="Suruliraj S."/>
            <person name="Warren W."/>
            <person name="Mitreva M."/>
            <person name="Mardis E.R."/>
            <person name="Wilson R.K."/>
        </authorList>
    </citation>
    <scope>NUCLEOTIDE SEQUENCE [LARGE SCALE GENOMIC DNA]</scope>
    <source>
        <strain evidence="1 2">F0235</strain>
    </source>
</reference>
<dbReference type="SUPFAM" id="SSF63411">
    <property type="entry name" value="LuxS/MPP-like metallohydrolase"/>
    <property type="match status" value="1"/>
</dbReference>
<dbReference type="EMBL" id="AMEM01000024">
    <property type="protein sequence ID" value="EKX89458.1"/>
    <property type="molecule type" value="Genomic_DNA"/>
</dbReference>
<evidence type="ECO:0000313" key="2">
    <source>
        <dbReference type="Proteomes" id="UP000010445"/>
    </source>
</evidence>
<dbReference type="RefSeq" id="WP_006064154.1">
    <property type="nucleotide sequence ID" value="NZ_KB290831.1"/>
</dbReference>
<dbReference type="Proteomes" id="UP000010445">
    <property type="component" value="Unassembled WGS sequence"/>
</dbReference>
<dbReference type="AlphaFoldDB" id="L1MDX6"/>
<dbReference type="STRING" id="1035195.HMPREF9997_01929"/>
<evidence type="ECO:0000313" key="1">
    <source>
        <dbReference type="EMBL" id="EKX89458.1"/>
    </source>
</evidence>
<dbReference type="HOGENOM" id="CLU_777820_0_0_11"/>
<dbReference type="InterPro" id="IPR011249">
    <property type="entry name" value="Metalloenz_LuxS/M16"/>
</dbReference>
<keyword evidence="2" id="KW-1185">Reference proteome</keyword>
<organism evidence="1 2">
    <name type="scientific">Corynebacterium durum F0235</name>
    <dbReference type="NCBI Taxonomy" id="1035195"/>
    <lineage>
        <taxon>Bacteria</taxon>
        <taxon>Bacillati</taxon>
        <taxon>Actinomycetota</taxon>
        <taxon>Actinomycetes</taxon>
        <taxon>Mycobacteriales</taxon>
        <taxon>Corynebacteriaceae</taxon>
        <taxon>Corynebacterium</taxon>
    </lineage>
</organism>
<sequence>MTPPRDFILPNSGRRDIEYYVALIEIPHMSFEMLRDMQLMIQHIKHPSISLQISPNGILVSGVVTVRDEDVAINALRELRSILNQAYDQFQKDQLVHPRRSLSSDMAGKIIFDRVNQPVCKKDFSILTSPVKVFCDNAGLRTIIENSIGGPFLIKATPPLSFSARSLPIVEREIVEDNASTSAVTFSKPLGLCCSTDEAIARSVAVWILAGHPESRLSSSLRKVQSLSYNPIGSLQWISGLQWFTFSAMSITASSAQLSESTLSALHEHQTRSVTSREIQRAFRLMDLQTRENMNEPAAIPFLESSTYDGSDPYGLSLKLYRRQLAPPSPELVNQAYHEIVDPESFHRVSIQPRMK</sequence>